<feature type="transmembrane region" description="Helical" evidence="1">
    <location>
        <begin position="51"/>
        <end position="78"/>
    </location>
</feature>
<evidence type="ECO:0008006" key="4">
    <source>
        <dbReference type="Google" id="ProtNLM"/>
    </source>
</evidence>
<protein>
    <recommendedName>
        <fullName evidence="4">Rod shape-determining protein MreD</fullName>
    </recommendedName>
</protein>
<keyword evidence="1" id="KW-1133">Transmembrane helix</keyword>
<sequence>MSQLLRALSFFVVLMGMLSSMHWLPFFLQGLNPVPVLLFLFLERRSSSEALILGGLAGGLVSLVFPGPSLITLIRYALEGVLAARLQPPGTSSGAKTLGFFWTFMGFDLALGLLSRLILDEPLTIDLLKDWLVMDGVSGFLGTLLLFLWRYPGRNDRLRPRKHHGIGLPLP</sequence>
<evidence type="ECO:0000313" key="2">
    <source>
        <dbReference type="EMBL" id="EES52077.1"/>
    </source>
</evidence>
<feature type="transmembrane region" description="Helical" evidence="1">
    <location>
        <begin position="7"/>
        <end position="31"/>
    </location>
</feature>
<keyword evidence="1" id="KW-0472">Membrane</keyword>
<dbReference type="AlphaFoldDB" id="C6HZ66"/>
<feature type="transmembrane region" description="Helical" evidence="1">
    <location>
        <begin position="99"/>
        <end position="119"/>
    </location>
</feature>
<accession>C6HZ66</accession>
<proteinExistence type="predicted"/>
<feature type="transmembrane region" description="Helical" evidence="1">
    <location>
        <begin position="131"/>
        <end position="151"/>
    </location>
</feature>
<dbReference type="Proteomes" id="UP000009374">
    <property type="component" value="Unassembled WGS sequence"/>
</dbReference>
<dbReference type="EMBL" id="GG693880">
    <property type="protein sequence ID" value="EES52077.1"/>
    <property type="molecule type" value="Genomic_DNA"/>
</dbReference>
<evidence type="ECO:0000256" key="1">
    <source>
        <dbReference type="SAM" id="Phobius"/>
    </source>
</evidence>
<keyword evidence="1" id="KW-0812">Transmembrane</keyword>
<evidence type="ECO:0000313" key="3">
    <source>
        <dbReference type="Proteomes" id="UP000009374"/>
    </source>
</evidence>
<name>C6HZ66_9BACT</name>
<gene>
    <name evidence="2" type="ORF">UBAL3_94530043</name>
</gene>
<keyword evidence="3" id="KW-1185">Reference proteome</keyword>
<reference evidence="2 3" key="1">
    <citation type="journal article" date="2009" name="Appl. Environ. Microbiol.">
        <title>Community genomic and proteomic analyses of chemoautotrophic iron-oxidizing "Leptospirillum rubarum" (Group II) and "Leptospirillum ferrodiazotrophum" (Group III) bacteria in acid mine drainage biofilms.</title>
        <authorList>
            <person name="Goltsman D.S."/>
            <person name="Denef V.J."/>
            <person name="Singer S.W."/>
            <person name="VerBerkmoes N.C."/>
            <person name="Lefsrud M."/>
            <person name="Mueller R.S."/>
            <person name="Dick G.J."/>
            <person name="Sun C.L."/>
            <person name="Wheeler K.E."/>
            <person name="Zemla A."/>
            <person name="Baker B.J."/>
            <person name="Hauser L."/>
            <person name="Land M."/>
            <person name="Shah M.B."/>
            <person name="Thelen M.P."/>
            <person name="Hettich R.L."/>
            <person name="Banfield J.F."/>
        </authorList>
    </citation>
    <scope>NUCLEOTIDE SEQUENCE [LARGE SCALE GENOMIC DNA]</scope>
</reference>
<organism evidence="2 3">
    <name type="scientific">Leptospirillum ferrodiazotrophum</name>
    <dbReference type="NCBI Taxonomy" id="412449"/>
    <lineage>
        <taxon>Bacteria</taxon>
        <taxon>Pseudomonadati</taxon>
        <taxon>Nitrospirota</taxon>
        <taxon>Nitrospiria</taxon>
        <taxon>Nitrospirales</taxon>
        <taxon>Nitrospiraceae</taxon>
        <taxon>Leptospirillum</taxon>
    </lineage>
</organism>